<feature type="domain" description="Purple acid phosphatase N-terminal" evidence="3">
    <location>
        <begin position="47"/>
        <end position="131"/>
    </location>
</feature>
<dbReference type="RefSeq" id="WP_353072325.1">
    <property type="nucleotide sequence ID" value="NZ_CP132938.1"/>
</dbReference>
<dbReference type="KEGG" id="tgi:RBB81_23155"/>
<reference evidence="4" key="2">
    <citation type="journal article" date="2024" name="Environ. Microbiol.">
        <title>Genome analysis and description of Tunturibacter gen. nov. expands the diversity of Terriglobia in tundra soils.</title>
        <authorList>
            <person name="Messyasz A."/>
            <person name="Mannisto M.K."/>
            <person name="Kerkhof L.J."/>
            <person name="Haggblom M.M."/>
        </authorList>
    </citation>
    <scope>NUCLEOTIDE SEQUENCE</scope>
    <source>
        <strain evidence="4">M8UP39</strain>
    </source>
</reference>
<evidence type="ECO:0000256" key="2">
    <source>
        <dbReference type="SAM" id="SignalP"/>
    </source>
</evidence>
<name>A0AAU7Z0Q2_9BACT</name>
<feature type="region of interest" description="Disordered" evidence="1">
    <location>
        <begin position="114"/>
        <end position="133"/>
    </location>
</feature>
<feature type="chain" id="PRO_5043717205" evidence="2">
    <location>
        <begin position="20"/>
        <end position="133"/>
    </location>
</feature>
<keyword evidence="2" id="KW-0732">Signal</keyword>
<feature type="signal peptide" evidence="2">
    <location>
        <begin position="1"/>
        <end position="19"/>
    </location>
</feature>
<accession>A0AAU7Z0Q2</accession>
<evidence type="ECO:0000259" key="3">
    <source>
        <dbReference type="Pfam" id="PF16656"/>
    </source>
</evidence>
<dbReference type="Pfam" id="PF16656">
    <property type="entry name" value="Pur_ac_phosph_N"/>
    <property type="match status" value="1"/>
</dbReference>
<protein>
    <submittedName>
        <fullName evidence="4">Fibronectin type III domain-containing protein</fullName>
    </submittedName>
</protein>
<evidence type="ECO:0000256" key="1">
    <source>
        <dbReference type="SAM" id="MobiDB-lite"/>
    </source>
</evidence>
<dbReference type="InterPro" id="IPR015914">
    <property type="entry name" value="PAPs_N"/>
</dbReference>
<dbReference type="SUPFAM" id="SSF49363">
    <property type="entry name" value="Purple acid phosphatase, N-terminal domain"/>
    <property type="match status" value="1"/>
</dbReference>
<dbReference type="Gene3D" id="2.60.40.380">
    <property type="entry name" value="Purple acid phosphatase-like, N-terminal"/>
    <property type="match status" value="1"/>
</dbReference>
<evidence type="ECO:0000313" key="4">
    <source>
        <dbReference type="EMBL" id="XCB22436.1"/>
    </source>
</evidence>
<dbReference type="GO" id="GO:0046872">
    <property type="term" value="F:metal ion binding"/>
    <property type="evidence" value="ECO:0007669"/>
    <property type="project" value="InterPro"/>
</dbReference>
<sequence length="133" mass="14505">MNRVVGILAISVLSSSVSAQESQTTPKAAQVRIIHGPEIELAKAHVTIINWTTNNPGGSPVHYGIVHYGTDPHRLIETAKSPIRLNPGHSSTVFRVRLDKLEPRTTYYYTVDSMESTGKGDGVKNSVNHFSTP</sequence>
<proteinExistence type="predicted"/>
<reference evidence="4" key="1">
    <citation type="submission" date="2023-08" db="EMBL/GenBank/DDBJ databases">
        <authorList>
            <person name="Messyasz A."/>
            <person name="Mannisto M.K."/>
            <person name="Kerkhof L.J."/>
            <person name="Haggblom M."/>
        </authorList>
    </citation>
    <scope>NUCLEOTIDE SEQUENCE</scope>
    <source>
        <strain evidence="4">M8UP39</strain>
    </source>
</reference>
<dbReference type="AlphaFoldDB" id="A0AAU7Z0Q2"/>
<dbReference type="GO" id="GO:0003993">
    <property type="term" value="F:acid phosphatase activity"/>
    <property type="evidence" value="ECO:0007669"/>
    <property type="project" value="InterPro"/>
</dbReference>
<dbReference type="InterPro" id="IPR008963">
    <property type="entry name" value="Purple_acid_Pase-like_N"/>
</dbReference>
<organism evidence="4">
    <name type="scientific">Tunturiibacter gelidiferens</name>
    <dbReference type="NCBI Taxonomy" id="3069689"/>
    <lineage>
        <taxon>Bacteria</taxon>
        <taxon>Pseudomonadati</taxon>
        <taxon>Acidobacteriota</taxon>
        <taxon>Terriglobia</taxon>
        <taxon>Terriglobales</taxon>
        <taxon>Acidobacteriaceae</taxon>
        <taxon>Tunturiibacter</taxon>
    </lineage>
</organism>
<dbReference type="EMBL" id="CP132938">
    <property type="protein sequence ID" value="XCB22436.1"/>
    <property type="molecule type" value="Genomic_DNA"/>
</dbReference>
<gene>
    <name evidence="4" type="ORF">RBB81_23155</name>
</gene>